<dbReference type="Proteomes" id="UP000284219">
    <property type="component" value="Unassembled WGS sequence"/>
</dbReference>
<evidence type="ECO:0000256" key="1">
    <source>
        <dbReference type="ARBA" id="ARBA00035885"/>
    </source>
</evidence>
<protein>
    <recommendedName>
        <fullName evidence="2">Macro domain-containing protein</fullName>
    </recommendedName>
</protein>
<dbReference type="PROSITE" id="PS51154">
    <property type="entry name" value="MACRO"/>
    <property type="match status" value="1"/>
</dbReference>
<organism evidence="3 4">
    <name type="scientific">Ammoniphilus oxalaticus</name>
    <dbReference type="NCBI Taxonomy" id="66863"/>
    <lineage>
        <taxon>Bacteria</taxon>
        <taxon>Bacillati</taxon>
        <taxon>Bacillota</taxon>
        <taxon>Bacilli</taxon>
        <taxon>Bacillales</taxon>
        <taxon>Paenibacillaceae</taxon>
        <taxon>Aneurinibacillus group</taxon>
        <taxon>Ammoniphilus</taxon>
    </lineage>
</organism>
<dbReference type="PANTHER" id="PTHR12521:SF0">
    <property type="entry name" value="ADP-RIBOSE GLYCOHYDROLASE OARD1"/>
    <property type="match status" value="1"/>
</dbReference>
<proteinExistence type="predicted"/>
<evidence type="ECO:0000259" key="2">
    <source>
        <dbReference type="PROSITE" id="PS51154"/>
    </source>
</evidence>
<evidence type="ECO:0000313" key="4">
    <source>
        <dbReference type="Proteomes" id="UP000284219"/>
    </source>
</evidence>
<feature type="domain" description="Macro" evidence="2">
    <location>
        <begin position="1"/>
        <end position="161"/>
    </location>
</feature>
<sequence>MIKVIPGDLLTALKEGKVNVIGHQSNCFTEMSGGIARQIKNQFPAAYEADRAVTLSPEERLGKISYWKDKDKAIVNLYGQFHFEVGPRQTDYDALRSAMILMLQKINEWEKEDSAFKAVIGFPYQIGCGLAGGEWDIVEKIIEDVFVTEGKREVVLYQFQP</sequence>
<dbReference type="AlphaFoldDB" id="A0A419SP72"/>
<dbReference type="InterPro" id="IPR002589">
    <property type="entry name" value="Macro_dom"/>
</dbReference>
<dbReference type="Gene3D" id="3.40.220.10">
    <property type="entry name" value="Leucine Aminopeptidase, subunit E, domain 1"/>
    <property type="match status" value="1"/>
</dbReference>
<evidence type="ECO:0000313" key="3">
    <source>
        <dbReference type="EMBL" id="RKD26019.1"/>
    </source>
</evidence>
<dbReference type="EMBL" id="MCHY01000006">
    <property type="protein sequence ID" value="RKD26019.1"/>
    <property type="molecule type" value="Genomic_DNA"/>
</dbReference>
<dbReference type="InterPro" id="IPR050892">
    <property type="entry name" value="ADP-ribose_metab_enzymes"/>
</dbReference>
<comment type="caution">
    <text evidence="3">The sequence shown here is derived from an EMBL/GenBank/DDBJ whole genome shotgun (WGS) entry which is preliminary data.</text>
</comment>
<dbReference type="PANTHER" id="PTHR12521">
    <property type="entry name" value="PROTEIN C6ORF130"/>
    <property type="match status" value="1"/>
</dbReference>
<dbReference type="GO" id="GO:0140291">
    <property type="term" value="P:peptidyl-glutamate ADP-deribosylation"/>
    <property type="evidence" value="ECO:0007669"/>
    <property type="project" value="TreeGrafter"/>
</dbReference>
<dbReference type="InterPro" id="IPR043472">
    <property type="entry name" value="Macro_dom-like"/>
</dbReference>
<accession>A0A419SP72</accession>
<comment type="catalytic activity">
    <reaction evidence="1">
        <text>an N-(ADP-alpha-D-ribosyl)-thymidine in DNA + H2O = a thymidine in DNA + ADP-D-ribose</text>
        <dbReference type="Rhea" id="RHEA:71655"/>
        <dbReference type="Rhea" id="RHEA-COMP:13556"/>
        <dbReference type="Rhea" id="RHEA-COMP:18051"/>
        <dbReference type="ChEBI" id="CHEBI:15377"/>
        <dbReference type="ChEBI" id="CHEBI:57967"/>
        <dbReference type="ChEBI" id="CHEBI:137386"/>
        <dbReference type="ChEBI" id="CHEBI:191199"/>
    </reaction>
    <physiologicalReaction direction="left-to-right" evidence="1">
        <dbReference type="Rhea" id="RHEA:71656"/>
    </physiologicalReaction>
</comment>
<dbReference type="OrthoDB" id="9780211at2"/>
<gene>
    <name evidence="3" type="ORF">BEP19_03590</name>
</gene>
<dbReference type="SUPFAM" id="SSF52949">
    <property type="entry name" value="Macro domain-like"/>
    <property type="match status" value="1"/>
</dbReference>
<keyword evidence="4" id="KW-1185">Reference proteome</keyword>
<dbReference type="SMART" id="SM00506">
    <property type="entry name" value="A1pp"/>
    <property type="match status" value="1"/>
</dbReference>
<reference evidence="3 4" key="1">
    <citation type="submission" date="2016-08" db="EMBL/GenBank/DDBJ databases">
        <title>Novel Firmicute Genomes.</title>
        <authorList>
            <person name="Poppleton D.I."/>
            <person name="Gribaldo S."/>
        </authorList>
    </citation>
    <scope>NUCLEOTIDE SEQUENCE [LARGE SCALE GENOMIC DNA]</scope>
    <source>
        <strain evidence="3 4">RAOx-1</strain>
    </source>
</reference>
<name>A0A419SP72_9BACL</name>
<dbReference type="RefSeq" id="WP_120188699.1">
    <property type="nucleotide sequence ID" value="NZ_MCHY01000006.1"/>
</dbReference>